<dbReference type="Proteomes" id="UP000048965">
    <property type="component" value="Unassembled WGS sequence"/>
</dbReference>
<comment type="caution">
    <text evidence="2">The sequence shown here is derived from an EMBL/GenBank/DDBJ whole genome shotgun (WGS) entry which is preliminary data.</text>
</comment>
<evidence type="ECO:0000256" key="1">
    <source>
        <dbReference type="SAM" id="MobiDB-lite"/>
    </source>
</evidence>
<proteinExistence type="predicted"/>
<name>A0A0P4R5U7_9ACTN</name>
<evidence type="ECO:0000313" key="2">
    <source>
        <dbReference type="EMBL" id="GAO08264.1"/>
    </source>
</evidence>
<accession>A0A0P4R5U7</accession>
<evidence type="ECO:0000313" key="3">
    <source>
        <dbReference type="Proteomes" id="UP000048965"/>
    </source>
</evidence>
<keyword evidence="3" id="KW-1185">Reference proteome</keyword>
<feature type="region of interest" description="Disordered" evidence="1">
    <location>
        <begin position="1"/>
        <end position="26"/>
    </location>
</feature>
<sequence>MQGPRSPTEEFSPWGSDRITGGHDESIELRFVPPEEIEEKSQSHGLASEEADGDGASWYTNYVLAGPLRSLMCNCNRAGLNFTETERQKVHEANVAKNVGEYRCDVCGQKVERRDRETPMEPPSREGSTIPGSII</sequence>
<feature type="region of interest" description="Disordered" evidence="1">
    <location>
        <begin position="113"/>
        <end position="135"/>
    </location>
</feature>
<dbReference type="EMBL" id="BBNO01000003">
    <property type="protein sequence ID" value="GAO08264.1"/>
    <property type="molecule type" value="Genomic_DNA"/>
</dbReference>
<organism evidence="2 3">
    <name type="scientific">Streptomyces lydicamycinicus</name>
    <dbReference type="NCBI Taxonomy" id="1546107"/>
    <lineage>
        <taxon>Bacteria</taxon>
        <taxon>Bacillati</taxon>
        <taxon>Actinomycetota</taxon>
        <taxon>Actinomycetes</taxon>
        <taxon>Kitasatosporales</taxon>
        <taxon>Streptomycetaceae</taxon>
        <taxon>Streptomyces</taxon>
    </lineage>
</organism>
<dbReference type="AlphaFoldDB" id="A0A0P4R5U7"/>
<protein>
    <submittedName>
        <fullName evidence="2">Uncharacterized protein</fullName>
    </submittedName>
</protein>
<feature type="compositionally biased region" description="Polar residues" evidence="1">
    <location>
        <begin position="126"/>
        <end position="135"/>
    </location>
</feature>
<reference evidence="3" key="1">
    <citation type="submission" date="2014-09" db="EMBL/GenBank/DDBJ databases">
        <title>Whole genome shotgun sequence of Streptomyces sp. NBRC 110027.</title>
        <authorList>
            <person name="Komaki H."/>
            <person name="Ichikawa N."/>
            <person name="Katano-Makiyama Y."/>
            <person name="Hosoyama A."/>
            <person name="Hashimoto M."/>
            <person name="Uohara A."/>
            <person name="Kitahashi Y."/>
            <person name="Ohji S."/>
            <person name="Kimura A."/>
            <person name="Yamazoe A."/>
            <person name="Igarashi Y."/>
            <person name="Fujita N."/>
        </authorList>
    </citation>
    <scope>NUCLEOTIDE SEQUENCE [LARGE SCALE GENOMIC DNA]</scope>
    <source>
        <strain evidence="3">NBRC 110027</strain>
    </source>
</reference>
<gene>
    <name evidence="2" type="ORF">TPA0598_03_07250</name>
</gene>
<reference evidence="2 3" key="2">
    <citation type="journal article" date="2015" name="Stand. Genomic Sci.">
        <title>Draft genome sequence of marine-derived Streptomyces sp. TP-A0598, a producer of anti-MRSA antibiotic lydicamycins.</title>
        <authorList>
            <person name="Komaki H."/>
            <person name="Ichikawa N."/>
            <person name="Hosoyama A."/>
            <person name="Fujita N."/>
            <person name="Igarashi Y."/>
        </authorList>
    </citation>
    <scope>NUCLEOTIDE SEQUENCE [LARGE SCALE GENOMIC DNA]</scope>
    <source>
        <strain evidence="2 3">NBRC 110027</strain>
    </source>
</reference>